<feature type="transmembrane region" description="Helical" evidence="2">
    <location>
        <begin position="466"/>
        <end position="483"/>
    </location>
</feature>
<feature type="transmembrane region" description="Helical" evidence="2">
    <location>
        <begin position="298"/>
        <end position="316"/>
    </location>
</feature>
<feature type="transmembrane region" description="Helical" evidence="2">
    <location>
        <begin position="442"/>
        <end position="460"/>
    </location>
</feature>
<feature type="transmembrane region" description="Helical" evidence="2">
    <location>
        <begin position="167"/>
        <end position="192"/>
    </location>
</feature>
<dbReference type="Proteomes" id="UP000580718">
    <property type="component" value="Unassembled WGS sequence"/>
</dbReference>
<evidence type="ECO:0000256" key="2">
    <source>
        <dbReference type="SAM" id="Phobius"/>
    </source>
</evidence>
<reference evidence="3 4" key="1">
    <citation type="submission" date="2020-08" db="EMBL/GenBank/DDBJ databases">
        <title>Sequencing the genomes of 1000 actinobacteria strains.</title>
        <authorList>
            <person name="Klenk H.-P."/>
        </authorList>
    </citation>
    <scope>NUCLEOTIDE SEQUENCE [LARGE SCALE GENOMIC DNA]</scope>
    <source>
        <strain evidence="3 4">DSM 16678</strain>
    </source>
</reference>
<feature type="transmembrane region" description="Helical" evidence="2">
    <location>
        <begin position="212"/>
        <end position="235"/>
    </location>
</feature>
<feature type="transmembrane region" description="Helical" evidence="2">
    <location>
        <begin position="410"/>
        <end position="430"/>
    </location>
</feature>
<feature type="transmembrane region" description="Helical" evidence="2">
    <location>
        <begin position="275"/>
        <end position="291"/>
    </location>
</feature>
<evidence type="ECO:0008006" key="5">
    <source>
        <dbReference type="Google" id="ProtNLM"/>
    </source>
</evidence>
<keyword evidence="2" id="KW-1133">Transmembrane helix</keyword>
<keyword evidence="2" id="KW-0472">Membrane</keyword>
<name>A0A839XZ94_9ACTN</name>
<accession>A0A839XZ94</accession>
<gene>
    <name evidence="3" type="ORF">FHX36_002725</name>
</gene>
<proteinExistence type="predicted"/>
<organism evidence="3 4">
    <name type="scientific">Modestobacter versicolor</name>
    <dbReference type="NCBI Taxonomy" id="429133"/>
    <lineage>
        <taxon>Bacteria</taxon>
        <taxon>Bacillati</taxon>
        <taxon>Actinomycetota</taxon>
        <taxon>Actinomycetes</taxon>
        <taxon>Geodermatophilales</taxon>
        <taxon>Geodermatophilaceae</taxon>
        <taxon>Modestobacter</taxon>
    </lineage>
</organism>
<feature type="transmembrane region" description="Helical" evidence="2">
    <location>
        <begin position="247"/>
        <end position="269"/>
    </location>
</feature>
<dbReference type="AlphaFoldDB" id="A0A839XZ94"/>
<dbReference type="RefSeq" id="WP_146251508.1">
    <property type="nucleotide sequence ID" value="NZ_JACIBU010000001.1"/>
</dbReference>
<protein>
    <recommendedName>
        <fullName evidence="5">O-antigen polysaccharide polymerase Wzy</fullName>
    </recommendedName>
</protein>
<feature type="region of interest" description="Disordered" evidence="1">
    <location>
        <begin position="491"/>
        <end position="517"/>
    </location>
</feature>
<feature type="transmembrane region" description="Helical" evidence="2">
    <location>
        <begin position="31"/>
        <end position="49"/>
    </location>
</feature>
<comment type="caution">
    <text evidence="3">The sequence shown here is derived from an EMBL/GenBank/DDBJ whole genome shotgun (WGS) entry which is preliminary data.</text>
</comment>
<feature type="transmembrane region" description="Helical" evidence="2">
    <location>
        <begin position="121"/>
        <end position="140"/>
    </location>
</feature>
<evidence type="ECO:0000313" key="4">
    <source>
        <dbReference type="Proteomes" id="UP000580718"/>
    </source>
</evidence>
<sequence length="517" mass="55146">MPRSMARVAGALSASRVARTTGSRAPASRHYVILPGAVLALALPWLWMFDSLLQATILTAQLLLCACGIVSSYVTGLRPMRMVFFVFTLSWLGVGPLYQISHRALAWNDSGLLNDTDRVTAALALTLLATTSTALAMWLGGRRRARRADLPEPAPVRSVRPRSWTPWGYLGLLGVLTPYVVLTNGGVGTFFSSRADRVEDLTQAGVTLESSGGLQVAVASILPAALAVVAAHLFIWRIREARAAGGWMHASLSDAAGLVVSLGAVVLYANPISNTRFLSLAAFGSIALAMVRPRGRTAGRGLTLGLLVATLGIYPLSNALASDTGTQLGGSASPLTVFASKDFDGFQQVVNTFIYVEDHGYSLGSYISSALFFFVPRSLWTTKATPASIDVAENRDYWFTNLSLPVHAEFYLEFGIIGMLLLTFAMGLLWSRIDEAWLRHPGSMGAWLAPFLCLAQLGLIRGPLGSLSPIWLTVTVLLLVGVTRQAASVTGNRPDVMTQRDGSPGLASPVPVNSSAT</sequence>
<dbReference type="EMBL" id="JACIBU010000001">
    <property type="protein sequence ID" value="MBB3676990.1"/>
    <property type="molecule type" value="Genomic_DNA"/>
</dbReference>
<dbReference type="OrthoDB" id="8229713at2"/>
<evidence type="ECO:0000256" key="1">
    <source>
        <dbReference type="SAM" id="MobiDB-lite"/>
    </source>
</evidence>
<evidence type="ECO:0000313" key="3">
    <source>
        <dbReference type="EMBL" id="MBB3676990.1"/>
    </source>
</evidence>
<feature type="transmembrane region" description="Helical" evidence="2">
    <location>
        <begin position="82"/>
        <end position="101"/>
    </location>
</feature>
<feature type="transmembrane region" description="Helical" evidence="2">
    <location>
        <begin position="55"/>
        <end position="75"/>
    </location>
</feature>
<keyword evidence="2" id="KW-0812">Transmembrane</keyword>